<dbReference type="Proteomes" id="UP000886066">
    <property type="component" value="Unassembled WGS sequence"/>
</dbReference>
<dbReference type="AlphaFoldDB" id="A0A7C1HMM5"/>
<comment type="caution">
    <text evidence="2">The sequence shown here is derived from an EMBL/GenBank/DDBJ whole genome shotgun (WGS) entry which is preliminary data.</text>
</comment>
<gene>
    <name evidence="2" type="ORF">ENN92_00715</name>
</gene>
<name>A0A7C1HMM5_UNCKA</name>
<evidence type="ECO:0000313" key="2">
    <source>
        <dbReference type="EMBL" id="HDQ88656.1"/>
    </source>
</evidence>
<feature type="transmembrane region" description="Helical" evidence="1">
    <location>
        <begin position="6"/>
        <end position="26"/>
    </location>
</feature>
<proteinExistence type="predicted"/>
<keyword evidence="1" id="KW-0812">Transmembrane</keyword>
<organism evidence="2">
    <name type="scientific">candidate division WWE3 bacterium</name>
    <dbReference type="NCBI Taxonomy" id="2053526"/>
    <lineage>
        <taxon>Bacteria</taxon>
        <taxon>Katanobacteria</taxon>
    </lineage>
</organism>
<evidence type="ECO:0000256" key="1">
    <source>
        <dbReference type="SAM" id="Phobius"/>
    </source>
</evidence>
<keyword evidence="1" id="KW-0472">Membrane</keyword>
<keyword evidence="1" id="KW-1133">Transmembrane helix</keyword>
<feature type="non-terminal residue" evidence="2">
    <location>
        <position position="70"/>
    </location>
</feature>
<dbReference type="EMBL" id="DSDM01000037">
    <property type="protein sequence ID" value="HDQ88656.1"/>
    <property type="molecule type" value="Genomic_DNA"/>
</dbReference>
<protein>
    <submittedName>
        <fullName evidence="2">Uncharacterized protein</fullName>
    </submittedName>
</protein>
<sequence length="70" mass="7962">MKSKGLKILAATMLFSCVGFVAYLNLEKKAAINEARLPTKVSESRSFLRWITNLKNKDVEIEGKEFELIE</sequence>
<reference evidence="2" key="1">
    <citation type="journal article" date="2020" name="mSystems">
        <title>Genome- and Community-Level Interaction Insights into Carbon Utilization and Element Cycling Functions of Hydrothermarchaeota in Hydrothermal Sediment.</title>
        <authorList>
            <person name="Zhou Z."/>
            <person name="Liu Y."/>
            <person name="Xu W."/>
            <person name="Pan J."/>
            <person name="Luo Z.H."/>
            <person name="Li M."/>
        </authorList>
    </citation>
    <scope>NUCLEOTIDE SEQUENCE [LARGE SCALE GENOMIC DNA]</scope>
    <source>
        <strain evidence="2">SpSt-1219</strain>
    </source>
</reference>
<accession>A0A7C1HMM5</accession>